<feature type="transmembrane region" description="Helical" evidence="11">
    <location>
        <begin position="289"/>
        <end position="306"/>
    </location>
</feature>
<dbReference type="GO" id="GO:0005886">
    <property type="term" value="C:plasma membrane"/>
    <property type="evidence" value="ECO:0007669"/>
    <property type="project" value="UniProtKB-SubCell"/>
</dbReference>
<dbReference type="KEGG" id="tuz:TUZN_0706"/>
<keyword evidence="7" id="KW-0249">Electron transport</keyword>
<dbReference type="AlphaFoldDB" id="F2L4L8"/>
<evidence type="ECO:0000256" key="11">
    <source>
        <dbReference type="SAM" id="Phobius"/>
    </source>
</evidence>
<keyword evidence="4" id="KW-0349">Heme</keyword>
<evidence type="ECO:0000256" key="2">
    <source>
        <dbReference type="ARBA" id="ARBA00022448"/>
    </source>
</evidence>
<keyword evidence="2" id="KW-0813">Transport</keyword>
<evidence type="ECO:0000256" key="7">
    <source>
        <dbReference type="ARBA" id="ARBA00022982"/>
    </source>
</evidence>
<dbReference type="Proteomes" id="UP000008138">
    <property type="component" value="Chromosome"/>
</dbReference>
<dbReference type="OrthoDB" id="15382at2157"/>
<feature type="transmembrane region" description="Helical" evidence="11">
    <location>
        <begin position="173"/>
        <end position="194"/>
    </location>
</feature>
<keyword evidence="9" id="KW-0408">Iron</keyword>
<keyword evidence="8 11" id="KW-1133">Transmembrane helix</keyword>
<dbReference type="EMBL" id="CP002590">
    <property type="protein sequence ID" value="AEA12196.1"/>
    <property type="molecule type" value="Genomic_DNA"/>
</dbReference>
<reference evidence="12 13" key="1">
    <citation type="journal article" date="2011" name="J. Bacteriol.">
        <title>Complete genome sequence of the thermoacidophilic crenarchaeon Thermoproteus uzoniensis 768-20.</title>
        <authorList>
            <person name="Mardanov A.V."/>
            <person name="Gumerov V.M."/>
            <person name="Beletsky A.V."/>
            <person name="Prokofeva M.I."/>
            <person name="Bonch-Osmolovskaya E.A."/>
            <person name="Ravin N.V."/>
            <person name="Skryabin K.G."/>
        </authorList>
    </citation>
    <scope>NUCLEOTIDE SEQUENCE [LARGE SCALE GENOMIC DNA]</scope>
    <source>
        <strain evidence="12 13">768-20</strain>
    </source>
</reference>
<gene>
    <name evidence="12" type="ordered locus">TUZN_0706</name>
</gene>
<keyword evidence="13" id="KW-1185">Reference proteome</keyword>
<feature type="transmembrane region" description="Helical" evidence="11">
    <location>
        <begin position="92"/>
        <end position="115"/>
    </location>
</feature>
<feature type="transmembrane region" description="Helical" evidence="11">
    <location>
        <begin position="20"/>
        <end position="39"/>
    </location>
</feature>
<dbReference type="GO" id="GO:0009055">
    <property type="term" value="F:electron transfer activity"/>
    <property type="evidence" value="ECO:0007669"/>
    <property type="project" value="InterPro"/>
</dbReference>
<name>F2L4L8_THEU7</name>
<dbReference type="Pfam" id="PF01654">
    <property type="entry name" value="Cyt_bd_oxida_I"/>
    <property type="match status" value="1"/>
</dbReference>
<comment type="subcellular location">
    <subcellularLocation>
        <location evidence="1">Cell membrane</location>
        <topology evidence="1">Multi-pass membrane protein</topology>
    </subcellularLocation>
</comment>
<dbReference type="eggNOG" id="arCOG02720">
    <property type="taxonomic scope" value="Archaea"/>
</dbReference>
<feature type="transmembrane region" description="Helical" evidence="11">
    <location>
        <begin position="206"/>
        <end position="227"/>
    </location>
</feature>
<sequence length="370" mass="39712">MNSAFLSFVLLGFFLEMHLVFVNVIIGAAILTVLVRYLAYRRNDARLDALARDMFRLMVATDLFAGVWATILTVYMASAFPSMTAIFMKADFYPIAIALVGIVASIPLIAAYWHLWGRIGPRTHSALGIPLAASVLLVPIGFRYLFAELDYPQFIKPGFSPIDAFANPIYPPLIAHTIIGAVDIGAFVLAAVLAARKNPDLYGVRLSLGVGLALLAPQAVAGGYYFAALAKYDPYIAANVAGPLLGYDSPSGLFYPAFYAAVALAVALGLIATYAFYQATKGKAPRATAVAAGVLAEAVMILMEYVNDGARYPYMFVTGNGGIPAAQLVNQLIQMPPAAIYVALGSTLFFTALFSIAFYYAVVKRLLPED</sequence>
<evidence type="ECO:0000256" key="4">
    <source>
        <dbReference type="ARBA" id="ARBA00022617"/>
    </source>
</evidence>
<evidence type="ECO:0000256" key="8">
    <source>
        <dbReference type="ARBA" id="ARBA00022989"/>
    </source>
</evidence>
<keyword evidence="5 11" id="KW-0812">Transmembrane</keyword>
<dbReference type="GO" id="GO:0046872">
    <property type="term" value="F:metal ion binding"/>
    <property type="evidence" value="ECO:0007669"/>
    <property type="project" value="UniProtKB-KW"/>
</dbReference>
<dbReference type="GO" id="GO:0019646">
    <property type="term" value="P:aerobic electron transport chain"/>
    <property type="evidence" value="ECO:0007669"/>
    <property type="project" value="InterPro"/>
</dbReference>
<reference key="2">
    <citation type="submission" date="2011-03" db="EMBL/GenBank/DDBJ databases">
        <title>Complete genome sequence of the thermoacidophilic crenarchaeon Thermoproteus uzoniensis 768-20.</title>
        <authorList>
            <person name="Mardanov A.V."/>
            <person name="Gumerov V.M."/>
            <person name="Beletsky A.V."/>
            <person name="Prokofeva M.I."/>
            <person name="Bonch-Osmolovskaya E.A."/>
            <person name="Ravin N.V."/>
            <person name="Skryabin K.G."/>
        </authorList>
    </citation>
    <scope>NUCLEOTIDE SEQUENCE</scope>
    <source>
        <strain>768-20</strain>
    </source>
</reference>
<evidence type="ECO:0000313" key="13">
    <source>
        <dbReference type="Proteomes" id="UP000008138"/>
    </source>
</evidence>
<evidence type="ECO:0000256" key="5">
    <source>
        <dbReference type="ARBA" id="ARBA00022692"/>
    </source>
</evidence>
<dbReference type="STRING" id="999630.TUZN_0706"/>
<keyword evidence="10 11" id="KW-0472">Membrane</keyword>
<keyword evidence="6" id="KW-0479">Metal-binding</keyword>
<evidence type="ECO:0000256" key="9">
    <source>
        <dbReference type="ARBA" id="ARBA00023004"/>
    </source>
</evidence>
<feature type="transmembrane region" description="Helical" evidence="11">
    <location>
        <begin position="127"/>
        <end position="146"/>
    </location>
</feature>
<proteinExistence type="predicted"/>
<dbReference type="GeneID" id="10360245"/>
<keyword evidence="3" id="KW-1003">Cell membrane</keyword>
<dbReference type="RefSeq" id="WP_013679532.1">
    <property type="nucleotide sequence ID" value="NC_015315.1"/>
</dbReference>
<evidence type="ECO:0000256" key="1">
    <source>
        <dbReference type="ARBA" id="ARBA00004651"/>
    </source>
</evidence>
<evidence type="ECO:0000313" key="12">
    <source>
        <dbReference type="EMBL" id="AEA12196.1"/>
    </source>
</evidence>
<dbReference type="HOGENOM" id="CLU_747267_0_0_2"/>
<evidence type="ECO:0000256" key="6">
    <source>
        <dbReference type="ARBA" id="ARBA00022723"/>
    </source>
</evidence>
<dbReference type="GO" id="GO:0070069">
    <property type="term" value="C:cytochrome complex"/>
    <property type="evidence" value="ECO:0007669"/>
    <property type="project" value="InterPro"/>
</dbReference>
<dbReference type="InterPro" id="IPR002585">
    <property type="entry name" value="Cyt-d_ubiquinol_oxidase_su_1"/>
</dbReference>
<protein>
    <submittedName>
        <fullName evidence="12">Cytochrome oxidase,subunit I (CydA-1)</fullName>
    </submittedName>
</protein>
<feature type="transmembrane region" description="Helical" evidence="11">
    <location>
        <begin position="338"/>
        <end position="362"/>
    </location>
</feature>
<organism evidence="12 13">
    <name type="scientific">Thermoproteus uzoniensis (strain 768-20)</name>
    <dbReference type="NCBI Taxonomy" id="999630"/>
    <lineage>
        <taxon>Archaea</taxon>
        <taxon>Thermoproteota</taxon>
        <taxon>Thermoprotei</taxon>
        <taxon>Thermoproteales</taxon>
        <taxon>Thermoproteaceae</taxon>
        <taxon>Thermoproteus</taxon>
    </lineage>
</organism>
<feature type="transmembrane region" description="Helical" evidence="11">
    <location>
        <begin position="253"/>
        <end position="277"/>
    </location>
</feature>
<accession>F2L4L8</accession>
<evidence type="ECO:0000256" key="10">
    <source>
        <dbReference type="ARBA" id="ARBA00023136"/>
    </source>
</evidence>
<evidence type="ECO:0000256" key="3">
    <source>
        <dbReference type="ARBA" id="ARBA00022475"/>
    </source>
</evidence>
<feature type="transmembrane region" description="Helical" evidence="11">
    <location>
        <begin position="59"/>
        <end position="80"/>
    </location>
</feature>